<proteinExistence type="predicted"/>
<dbReference type="EMBL" id="SLWS01000008">
    <property type="protein sequence ID" value="TCO55088.1"/>
    <property type="molecule type" value="Genomic_DNA"/>
</dbReference>
<comment type="caution">
    <text evidence="2">The sequence shown here is derived from an EMBL/GenBank/DDBJ whole genome shotgun (WGS) entry which is preliminary data.</text>
</comment>
<feature type="transmembrane region" description="Helical" evidence="1">
    <location>
        <begin position="219"/>
        <end position="239"/>
    </location>
</feature>
<dbReference type="RefSeq" id="WP_165960777.1">
    <property type="nucleotide sequence ID" value="NZ_SLWS01000008.1"/>
</dbReference>
<evidence type="ECO:0000313" key="3">
    <source>
        <dbReference type="Proteomes" id="UP000295680"/>
    </source>
</evidence>
<gene>
    <name evidence="2" type="ORF">EV192_108376</name>
</gene>
<accession>A0A4R2JE50</accession>
<keyword evidence="1" id="KW-1133">Transmembrane helix</keyword>
<dbReference type="Pfam" id="PF14023">
    <property type="entry name" value="Bestrophin-like"/>
    <property type="match status" value="1"/>
</dbReference>
<name>A0A4R2JE50_9PSEU</name>
<sequence length="265" mass="29297">MFLWIYDLPDWVLFLIFTVAALGLSWALVFVLRPVMRRWSGDGADDSHNHTVELVAAGTGLLYGLLLGLIAVATYSTYADTQKIIDDEANALGGFARDASFYPEPLRGQVQNSVKEYIHYVVTEAWPQQRRGEIPGGGVERITTMYRLISAYEPPSAGTAALQSETISQFNKFIENHRKRLAAVRSGLPASLWTMLVIGALVNLVLIAMPAVRSLRLHLTLTGILALMIGSVIFLIAAMDNPFLGDFSIEPTSYEVVRDQLVNRI</sequence>
<feature type="transmembrane region" description="Helical" evidence="1">
    <location>
        <begin position="190"/>
        <end position="212"/>
    </location>
</feature>
<feature type="transmembrane region" description="Helical" evidence="1">
    <location>
        <begin position="12"/>
        <end position="32"/>
    </location>
</feature>
<keyword evidence="1" id="KW-0472">Membrane</keyword>
<evidence type="ECO:0000256" key="1">
    <source>
        <dbReference type="SAM" id="Phobius"/>
    </source>
</evidence>
<dbReference type="AlphaFoldDB" id="A0A4R2JE50"/>
<keyword evidence="3" id="KW-1185">Reference proteome</keyword>
<evidence type="ECO:0000313" key="2">
    <source>
        <dbReference type="EMBL" id="TCO55088.1"/>
    </source>
</evidence>
<protein>
    <submittedName>
        <fullName evidence="2">Uncharacterized protein DUF4239</fullName>
    </submittedName>
</protein>
<keyword evidence="1" id="KW-0812">Transmembrane</keyword>
<reference evidence="2 3" key="1">
    <citation type="submission" date="2019-03" db="EMBL/GenBank/DDBJ databases">
        <title>Genomic Encyclopedia of Type Strains, Phase IV (KMG-IV): sequencing the most valuable type-strain genomes for metagenomic binning, comparative biology and taxonomic classification.</title>
        <authorList>
            <person name="Goeker M."/>
        </authorList>
    </citation>
    <scope>NUCLEOTIDE SEQUENCE [LARGE SCALE GENOMIC DNA]</scope>
    <source>
        <strain evidence="2 3">DSM 45934</strain>
    </source>
</reference>
<organism evidence="2 3">
    <name type="scientific">Actinocrispum wychmicini</name>
    <dbReference type="NCBI Taxonomy" id="1213861"/>
    <lineage>
        <taxon>Bacteria</taxon>
        <taxon>Bacillati</taxon>
        <taxon>Actinomycetota</taxon>
        <taxon>Actinomycetes</taxon>
        <taxon>Pseudonocardiales</taxon>
        <taxon>Pseudonocardiaceae</taxon>
        <taxon>Actinocrispum</taxon>
    </lineage>
</organism>
<feature type="transmembrane region" description="Helical" evidence="1">
    <location>
        <begin position="52"/>
        <end position="73"/>
    </location>
</feature>
<dbReference type="InterPro" id="IPR025333">
    <property type="entry name" value="DUF4239"/>
</dbReference>
<dbReference type="Proteomes" id="UP000295680">
    <property type="component" value="Unassembled WGS sequence"/>
</dbReference>